<evidence type="ECO:0000313" key="2">
    <source>
        <dbReference type="Proteomes" id="UP001160148"/>
    </source>
</evidence>
<proteinExistence type="predicted"/>
<dbReference type="Proteomes" id="UP001160148">
    <property type="component" value="Unassembled WGS sequence"/>
</dbReference>
<comment type="caution">
    <text evidence="1">The sequence shown here is derived from an EMBL/GenBank/DDBJ whole genome shotgun (WGS) entry which is preliminary data.</text>
</comment>
<dbReference type="AlphaFoldDB" id="A0AAV0WU41"/>
<gene>
    <name evidence="1" type="ORF">MEUPH1_LOCUS14563</name>
</gene>
<dbReference type="EMBL" id="CARXXK010000002">
    <property type="protein sequence ID" value="CAI6359124.1"/>
    <property type="molecule type" value="Genomic_DNA"/>
</dbReference>
<sequence>MAGSGLKEIFSTIYAPITADKMLTGHAYSRAVRGHTLVYLALSNIILQSFTISDEMKKQLNDLFLNSNHNPIEFDQIYNENVIIQLIKQFKNQLDVLKKNGATSKLWLQ</sequence>
<keyword evidence="2" id="KW-1185">Reference proteome</keyword>
<name>A0AAV0WU41_9HEMI</name>
<organism evidence="1 2">
    <name type="scientific">Macrosiphum euphorbiae</name>
    <name type="common">potato aphid</name>
    <dbReference type="NCBI Taxonomy" id="13131"/>
    <lineage>
        <taxon>Eukaryota</taxon>
        <taxon>Metazoa</taxon>
        <taxon>Ecdysozoa</taxon>
        <taxon>Arthropoda</taxon>
        <taxon>Hexapoda</taxon>
        <taxon>Insecta</taxon>
        <taxon>Pterygota</taxon>
        <taxon>Neoptera</taxon>
        <taxon>Paraneoptera</taxon>
        <taxon>Hemiptera</taxon>
        <taxon>Sternorrhyncha</taxon>
        <taxon>Aphidomorpha</taxon>
        <taxon>Aphidoidea</taxon>
        <taxon>Aphididae</taxon>
        <taxon>Macrosiphini</taxon>
        <taxon>Macrosiphum</taxon>
    </lineage>
</organism>
<reference evidence="1 2" key="1">
    <citation type="submission" date="2023-01" db="EMBL/GenBank/DDBJ databases">
        <authorList>
            <person name="Whitehead M."/>
        </authorList>
    </citation>
    <scope>NUCLEOTIDE SEQUENCE [LARGE SCALE GENOMIC DNA]</scope>
</reference>
<evidence type="ECO:0000313" key="1">
    <source>
        <dbReference type="EMBL" id="CAI6359124.1"/>
    </source>
</evidence>
<accession>A0AAV0WU41</accession>
<protein>
    <submittedName>
        <fullName evidence="1">Uncharacterized protein</fullName>
    </submittedName>
</protein>